<protein>
    <submittedName>
        <fullName evidence="2">Uncharacterized protein</fullName>
    </submittedName>
</protein>
<feature type="compositionally biased region" description="Polar residues" evidence="1">
    <location>
        <begin position="137"/>
        <end position="147"/>
    </location>
</feature>
<name>A0AA48GMY3_9BACT</name>
<dbReference type="RefSeq" id="WP_394365881.1">
    <property type="nucleotide sequence ID" value="NZ_AP027081.1"/>
</dbReference>
<dbReference type="KEGG" id="msea:METESE_09890"/>
<sequence length="153" mass="16850">MGRHWGEVDGEDHPHKEITQAIIGEAIEIQKALGHGLLEDPYKVCLAHSLRLAGHKVKREVFLDIEWRGLVGLILSPRASARSSAPPRSNRMLRMRGAIRHCSTDSLFQLLHAPARMGISHYYPRLRTHPGAASATLPESSEGSGRCTSIAYG</sequence>
<dbReference type="Pfam" id="PF13366">
    <property type="entry name" value="PDDEXK_3"/>
    <property type="match status" value="1"/>
</dbReference>
<feature type="region of interest" description="Disordered" evidence="1">
    <location>
        <begin position="132"/>
        <end position="153"/>
    </location>
</feature>
<evidence type="ECO:0000313" key="3">
    <source>
        <dbReference type="Proteomes" id="UP001228113"/>
    </source>
</evidence>
<dbReference type="Proteomes" id="UP001228113">
    <property type="component" value="Chromosome"/>
</dbReference>
<keyword evidence="3" id="KW-1185">Reference proteome</keyword>
<evidence type="ECO:0000256" key="1">
    <source>
        <dbReference type="SAM" id="MobiDB-lite"/>
    </source>
</evidence>
<accession>A0AA48GMY3</accession>
<proteinExistence type="predicted"/>
<dbReference type="NCBIfam" id="TIGR04256">
    <property type="entry name" value="GxxExxY"/>
    <property type="match status" value="1"/>
</dbReference>
<organism evidence="2 3">
    <name type="scientific">Mesoterricola sediminis</name>
    <dbReference type="NCBI Taxonomy" id="2927980"/>
    <lineage>
        <taxon>Bacteria</taxon>
        <taxon>Pseudomonadati</taxon>
        <taxon>Acidobacteriota</taxon>
        <taxon>Holophagae</taxon>
        <taxon>Holophagales</taxon>
        <taxon>Holophagaceae</taxon>
        <taxon>Mesoterricola</taxon>
    </lineage>
</organism>
<dbReference type="AlphaFoldDB" id="A0AA48GMY3"/>
<dbReference type="EMBL" id="AP027081">
    <property type="protein sequence ID" value="BDU76031.1"/>
    <property type="molecule type" value="Genomic_DNA"/>
</dbReference>
<evidence type="ECO:0000313" key="2">
    <source>
        <dbReference type="EMBL" id="BDU76031.1"/>
    </source>
</evidence>
<dbReference type="InterPro" id="IPR026350">
    <property type="entry name" value="GxxExxY"/>
</dbReference>
<reference evidence="2" key="1">
    <citation type="journal article" date="2023" name="Int. J. Syst. Evol. Microbiol.">
        <title>Mesoterricola silvestris gen. nov., sp. nov., Mesoterricola sediminis sp. nov., Geothrix oryzae sp. nov., Geothrix edaphica sp. nov., Geothrix rubra sp. nov., and Geothrix limicola sp. nov., six novel members of Acidobacteriota isolated from soils.</title>
        <authorList>
            <person name="Itoh H."/>
            <person name="Sugisawa Y."/>
            <person name="Mise K."/>
            <person name="Xu Z."/>
            <person name="Kuniyasu M."/>
            <person name="Ushijima N."/>
            <person name="Kawano K."/>
            <person name="Kobayashi E."/>
            <person name="Shiratori Y."/>
            <person name="Masuda Y."/>
            <person name="Senoo K."/>
        </authorList>
    </citation>
    <scope>NUCLEOTIDE SEQUENCE</scope>
    <source>
        <strain evidence="2">W786</strain>
    </source>
</reference>
<gene>
    <name evidence="2" type="ORF">METESE_09890</name>
</gene>